<proteinExistence type="predicted"/>
<comment type="caution">
    <text evidence="1">The sequence shown here is derived from an EMBL/GenBank/DDBJ whole genome shotgun (WGS) entry which is preliminary data.</text>
</comment>
<evidence type="ECO:0000313" key="2">
    <source>
        <dbReference type="Proteomes" id="UP000281406"/>
    </source>
</evidence>
<sequence>MAERNAVLKLNCLAPLIVLISLPKECGHSRKVWSVVNYAVAWDNNYCLFPATHHINSSWAVDECKLPALKENSIPKRHSILLPCSFTNIVKLHDVYKD</sequence>
<dbReference type="EMBL" id="RJVU01072388">
    <property type="protein sequence ID" value="ROI36346.1"/>
    <property type="molecule type" value="Genomic_DNA"/>
</dbReference>
<dbReference type="AlphaFoldDB" id="A0A3N0XIE9"/>
<keyword evidence="2" id="KW-1185">Reference proteome</keyword>
<evidence type="ECO:0000313" key="1">
    <source>
        <dbReference type="EMBL" id="ROI36346.1"/>
    </source>
</evidence>
<organism evidence="1 2">
    <name type="scientific">Anabarilius grahami</name>
    <name type="common">Kanglang fish</name>
    <name type="synonym">Barilius grahami</name>
    <dbReference type="NCBI Taxonomy" id="495550"/>
    <lineage>
        <taxon>Eukaryota</taxon>
        <taxon>Metazoa</taxon>
        <taxon>Chordata</taxon>
        <taxon>Craniata</taxon>
        <taxon>Vertebrata</taxon>
        <taxon>Euteleostomi</taxon>
        <taxon>Actinopterygii</taxon>
        <taxon>Neopterygii</taxon>
        <taxon>Teleostei</taxon>
        <taxon>Ostariophysi</taxon>
        <taxon>Cypriniformes</taxon>
        <taxon>Xenocyprididae</taxon>
        <taxon>Xenocypridinae</taxon>
        <taxon>Xenocypridinae incertae sedis</taxon>
        <taxon>Anabarilius</taxon>
    </lineage>
</organism>
<reference evidence="1 2" key="1">
    <citation type="submission" date="2018-10" db="EMBL/GenBank/DDBJ databases">
        <title>Genome assembly for a Yunnan-Guizhou Plateau 3E fish, Anabarilius grahami (Regan), and its evolutionary and genetic applications.</title>
        <authorList>
            <person name="Jiang W."/>
        </authorList>
    </citation>
    <scope>NUCLEOTIDE SEQUENCE [LARGE SCALE GENOMIC DNA]</scope>
    <source>
        <strain evidence="1">AG-KIZ</strain>
        <tissue evidence="1">Muscle</tissue>
    </source>
</reference>
<dbReference type="Proteomes" id="UP000281406">
    <property type="component" value="Unassembled WGS sequence"/>
</dbReference>
<accession>A0A3N0XIE9</accession>
<gene>
    <name evidence="1" type="ORF">DPX16_11287</name>
</gene>
<protein>
    <submittedName>
        <fullName evidence="1">Uncharacterized protein</fullName>
    </submittedName>
</protein>
<name>A0A3N0XIE9_ANAGA</name>